<dbReference type="InterPro" id="IPR036291">
    <property type="entry name" value="NAD(P)-bd_dom_sf"/>
</dbReference>
<evidence type="ECO:0000313" key="4">
    <source>
        <dbReference type="Proteomes" id="UP000663845"/>
    </source>
</evidence>
<dbReference type="EMBL" id="CAJNOG010000014">
    <property type="protein sequence ID" value="CAF0755995.1"/>
    <property type="molecule type" value="Genomic_DNA"/>
</dbReference>
<dbReference type="SUPFAM" id="SSF51735">
    <property type="entry name" value="NAD(P)-binding Rossmann-fold domains"/>
    <property type="match status" value="1"/>
</dbReference>
<dbReference type="PANTHER" id="PTHR11695">
    <property type="entry name" value="ALCOHOL DEHYDROGENASE RELATED"/>
    <property type="match status" value="1"/>
</dbReference>
<dbReference type="InterPro" id="IPR002364">
    <property type="entry name" value="Quin_OxRdtase/zeta-crystal_CS"/>
</dbReference>
<dbReference type="SUPFAM" id="SSF50129">
    <property type="entry name" value="GroES-like"/>
    <property type="match status" value="1"/>
</dbReference>
<reference evidence="3" key="1">
    <citation type="submission" date="2021-02" db="EMBL/GenBank/DDBJ databases">
        <authorList>
            <person name="Nowell W R."/>
        </authorList>
    </citation>
    <scope>NUCLEOTIDE SEQUENCE</scope>
</reference>
<dbReference type="Pfam" id="PF13602">
    <property type="entry name" value="ADH_zinc_N_2"/>
    <property type="match status" value="1"/>
</dbReference>
<dbReference type="Proteomes" id="UP000663845">
    <property type="component" value="Unassembled WGS sequence"/>
</dbReference>
<accession>A0A813PJ23</accession>
<name>A0A813PJ23_9BILA</name>
<protein>
    <recommendedName>
        <fullName evidence="2">Enoyl reductase (ER) domain-containing protein</fullName>
    </recommendedName>
</protein>
<dbReference type="PANTHER" id="PTHR11695:SF648">
    <property type="entry name" value="ZINC-BINDING OXIDOREDUCTASE"/>
    <property type="match status" value="1"/>
</dbReference>
<sequence length="397" mass="44348">MMKAVVYSKNATNGIRLATVPRPTLTSTVYEPTSTGIVRSLLFQIINFIFACTGRFMCLLRWLISNIPSPYGEVDSRQWVLCRVYCGGVNPVDAKFLYGDKLPHFCLPLVKWFVEDRICGIDFSGIVIEAPPNCGYTAGDPVFGTIPPFCGSFAEYVRAPTDFINHKPNNISFAEACALPLVGLTVLQAFEDNNLMAGQHVLVLGASGGTGYCAVQIAKIKGARVTAVASSRNTAFVKSLGADEVLLYDRSVNIFEDLHRVRSLHGPFDLVFDSVSSHDPRDASFAYETRIRNAKPKLVTGMYILIGGIFTDWVLAHIKRFFGIDWFTMGRQLFWVRFPDSTKRLESLRQFCENNQLKVTIANRVPFTDEGIQEAFRLQMSRRTVGKIVIEIVSEKQ</sequence>
<dbReference type="InterPro" id="IPR011032">
    <property type="entry name" value="GroES-like_sf"/>
</dbReference>
<dbReference type="GO" id="GO:0008270">
    <property type="term" value="F:zinc ion binding"/>
    <property type="evidence" value="ECO:0007669"/>
    <property type="project" value="InterPro"/>
</dbReference>
<dbReference type="InterPro" id="IPR050700">
    <property type="entry name" value="YIM1/Zinc_Alcohol_DH_Fams"/>
</dbReference>
<dbReference type="Gene3D" id="3.40.50.720">
    <property type="entry name" value="NAD(P)-binding Rossmann-like Domain"/>
    <property type="match status" value="1"/>
</dbReference>
<comment type="similarity">
    <text evidence="1">Belongs to the zinc-containing alcohol dehydrogenase family. Quinone oxidoreductase subfamily.</text>
</comment>
<evidence type="ECO:0000313" key="3">
    <source>
        <dbReference type="EMBL" id="CAF0755995.1"/>
    </source>
</evidence>
<comment type="caution">
    <text evidence="3">The sequence shown here is derived from an EMBL/GenBank/DDBJ whole genome shotgun (WGS) entry which is preliminary data.</text>
</comment>
<dbReference type="InterPro" id="IPR020843">
    <property type="entry name" value="ER"/>
</dbReference>
<evidence type="ECO:0000256" key="1">
    <source>
        <dbReference type="ARBA" id="ARBA00010371"/>
    </source>
</evidence>
<gene>
    <name evidence="3" type="ORF">JYZ213_LOCUS2775</name>
</gene>
<dbReference type="AlphaFoldDB" id="A0A813PJ23"/>
<feature type="domain" description="Enoyl reductase (ER)" evidence="2">
    <location>
        <begin position="72"/>
        <end position="390"/>
    </location>
</feature>
<evidence type="ECO:0000259" key="2">
    <source>
        <dbReference type="SMART" id="SM00829"/>
    </source>
</evidence>
<dbReference type="InterPro" id="IPR013154">
    <property type="entry name" value="ADH-like_N"/>
</dbReference>
<dbReference type="Gene3D" id="3.90.180.10">
    <property type="entry name" value="Medium-chain alcohol dehydrogenases, catalytic domain"/>
    <property type="match status" value="1"/>
</dbReference>
<dbReference type="GO" id="GO:0016491">
    <property type="term" value="F:oxidoreductase activity"/>
    <property type="evidence" value="ECO:0007669"/>
    <property type="project" value="InterPro"/>
</dbReference>
<dbReference type="SMART" id="SM00829">
    <property type="entry name" value="PKS_ER"/>
    <property type="match status" value="1"/>
</dbReference>
<dbReference type="Pfam" id="PF08240">
    <property type="entry name" value="ADH_N"/>
    <property type="match status" value="1"/>
</dbReference>
<dbReference type="CDD" id="cd08267">
    <property type="entry name" value="MDR1"/>
    <property type="match status" value="1"/>
</dbReference>
<organism evidence="3 4">
    <name type="scientific">Adineta steineri</name>
    <dbReference type="NCBI Taxonomy" id="433720"/>
    <lineage>
        <taxon>Eukaryota</taxon>
        <taxon>Metazoa</taxon>
        <taxon>Spiralia</taxon>
        <taxon>Gnathifera</taxon>
        <taxon>Rotifera</taxon>
        <taxon>Eurotatoria</taxon>
        <taxon>Bdelloidea</taxon>
        <taxon>Adinetida</taxon>
        <taxon>Adinetidae</taxon>
        <taxon>Adineta</taxon>
    </lineage>
</organism>
<dbReference type="PROSITE" id="PS01162">
    <property type="entry name" value="QOR_ZETA_CRYSTAL"/>
    <property type="match status" value="1"/>
</dbReference>
<proteinExistence type="inferred from homology"/>